<keyword evidence="3" id="KW-1185">Reference proteome</keyword>
<dbReference type="RefSeq" id="WP_249332212.1">
    <property type="nucleotide sequence ID" value="NZ_JACRSY010000007.1"/>
</dbReference>
<feature type="transmembrane region" description="Helical" evidence="1">
    <location>
        <begin position="327"/>
        <end position="348"/>
    </location>
</feature>
<dbReference type="AlphaFoldDB" id="A0A926EI97"/>
<feature type="transmembrane region" description="Helical" evidence="1">
    <location>
        <begin position="256"/>
        <end position="279"/>
    </location>
</feature>
<reference evidence="2" key="1">
    <citation type="submission" date="2020-08" db="EMBL/GenBank/DDBJ databases">
        <title>Genome public.</title>
        <authorList>
            <person name="Liu C."/>
            <person name="Sun Q."/>
        </authorList>
    </citation>
    <scope>NUCLEOTIDE SEQUENCE</scope>
    <source>
        <strain evidence="2">NSJ-12</strain>
    </source>
</reference>
<comment type="caution">
    <text evidence="2">The sequence shown here is derived from an EMBL/GenBank/DDBJ whole genome shotgun (WGS) entry which is preliminary data.</text>
</comment>
<keyword evidence="1" id="KW-0812">Transmembrane</keyword>
<proteinExistence type="predicted"/>
<feature type="transmembrane region" description="Helical" evidence="1">
    <location>
        <begin position="468"/>
        <end position="486"/>
    </location>
</feature>
<name>A0A926EI97_9FIRM</name>
<keyword evidence="1" id="KW-0472">Membrane</keyword>
<sequence length="487" mass="55050">MKKKQSVGIIILLGLIGILVMVGISSMKKIEEPLEIQYFYNNPCGSCNGEETFYEIFNQEVGDLKEQVNYHITTYNIFQESALNVFEKTCEELQINERERVVPMVIVGDQVLVGDEAIEEEMRGTFLREEKESTFRENKEAHLIYFYTQSCKDCERAKDIFNHNEAIQNNTVQLMALDIGDSNVLEQLKAYFKAYKVGEKDQQVPIVFYDGGYLSGYEDIKQHLPELIEQGNLDSKIDIEQGEEVEALTYKDLPKVLLVGLVNGFNPCSLSMLFFLLSLMSIGKPVLKLGITYIIGKVTTYFALGTIFYSVMGVLEQGWFRSLTASVNITIIVILFILAGVNLLDYWASRREQYDKIKLQLPVGMRKFNHKIIKGFSKFIDTKYAVGAIFIASMIVSAGEFLCTGQIYLATILYLVKRSATINSIAFLALFIYVLAMVIPLTVIVIAVSKGQKVMMLSEGFRRNMPKVKLVNAIILIVLAILMIGLQ</sequence>
<dbReference type="InterPro" id="IPR036249">
    <property type="entry name" value="Thioredoxin-like_sf"/>
</dbReference>
<dbReference type="PROSITE" id="PS51354">
    <property type="entry name" value="GLUTAREDOXIN_2"/>
    <property type="match status" value="1"/>
</dbReference>
<evidence type="ECO:0000313" key="2">
    <source>
        <dbReference type="EMBL" id="MBC8579060.1"/>
    </source>
</evidence>
<evidence type="ECO:0000256" key="1">
    <source>
        <dbReference type="SAM" id="Phobius"/>
    </source>
</evidence>
<feature type="transmembrane region" description="Helical" evidence="1">
    <location>
        <begin position="291"/>
        <end position="315"/>
    </location>
</feature>
<feature type="transmembrane region" description="Helical" evidence="1">
    <location>
        <begin position="7"/>
        <end position="27"/>
    </location>
</feature>
<feature type="transmembrane region" description="Helical" evidence="1">
    <location>
        <begin position="384"/>
        <end position="416"/>
    </location>
</feature>
<evidence type="ECO:0000313" key="3">
    <source>
        <dbReference type="Proteomes" id="UP000655830"/>
    </source>
</evidence>
<gene>
    <name evidence="2" type="ORF">H8718_05865</name>
</gene>
<keyword evidence="1" id="KW-1133">Transmembrane helix</keyword>
<feature type="transmembrane region" description="Helical" evidence="1">
    <location>
        <begin position="422"/>
        <end position="448"/>
    </location>
</feature>
<accession>A0A926EI97</accession>
<dbReference type="EMBL" id="JACRSY010000007">
    <property type="protein sequence ID" value="MBC8579060.1"/>
    <property type="molecule type" value="Genomic_DNA"/>
</dbReference>
<dbReference type="SUPFAM" id="SSF52833">
    <property type="entry name" value="Thioredoxin-like"/>
    <property type="match status" value="1"/>
</dbReference>
<dbReference type="Proteomes" id="UP000655830">
    <property type="component" value="Unassembled WGS sequence"/>
</dbReference>
<organism evidence="2 3">
    <name type="scientific">Zhenhengia yiwuensis</name>
    <dbReference type="NCBI Taxonomy" id="2763666"/>
    <lineage>
        <taxon>Bacteria</taxon>
        <taxon>Bacillati</taxon>
        <taxon>Bacillota</taxon>
        <taxon>Clostridia</taxon>
        <taxon>Lachnospirales</taxon>
        <taxon>Lachnospiraceae</taxon>
        <taxon>Zhenhengia</taxon>
    </lineage>
</organism>
<evidence type="ECO:0008006" key="4">
    <source>
        <dbReference type="Google" id="ProtNLM"/>
    </source>
</evidence>
<protein>
    <recommendedName>
        <fullName evidence="4">Cytochrome c biogenesis protein CcdA</fullName>
    </recommendedName>
</protein>
<dbReference type="Gene3D" id="3.40.30.10">
    <property type="entry name" value="Glutaredoxin"/>
    <property type="match status" value="1"/>
</dbReference>